<dbReference type="RefSeq" id="XP_010506977.1">
    <property type="nucleotide sequence ID" value="XM_010508675.1"/>
</dbReference>
<dbReference type="PROSITE" id="PS50966">
    <property type="entry name" value="ZF_SWIM"/>
    <property type="match status" value="1"/>
</dbReference>
<dbReference type="GeneID" id="104783531"/>
<evidence type="ECO:0000259" key="6">
    <source>
        <dbReference type="PROSITE" id="PS50966"/>
    </source>
</evidence>
<keyword evidence="1" id="KW-0479">Metal-binding</keyword>
<sequence length="133" mass="15373">MARNNIHEVWESGVGYSVDMDARTCGCRKWQMVGIPCSHAASVIIGKKEKVEDYASDYYTKKRWRETYLDGIRTVQGMPLWPRLNKLPVLPPPWRRGNPGRPSNHARRKGRNESSSSSNTKKMTREKKDHDML</sequence>
<protein>
    <submittedName>
        <fullName evidence="8">Uncharacterized protein LOC104783531</fullName>
    </submittedName>
</protein>
<dbReference type="PANTHER" id="PTHR31973:SF187">
    <property type="entry name" value="MUTATOR TRANSPOSASE MUDRA PROTEIN"/>
    <property type="match status" value="1"/>
</dbReference>
<evidence type="ECO:0000313" key="7">
    <source>
        <dbReference type="Proteomes" id="UP000694864"/>
    </source>
</evidence>
<gene>
    <name evidence="8" type="primary">LOC104783531</name>
</gene>
<evidence type="ECO:0000256" key="3">
    <source>
        <dbReference type="ARBA" id="ARBA00022833"/>
    </source>
</evidence>
<reference evidence="8" key="2">
    <citation type="submission" date="2025-08" db="UniProtKB">
        <authorList>
            <consortium name="RefSeq"/>
        </authorList>
    </citation>
    <scope>IDENTIFICATION</scope>
    <source>
        <tissue evidence="8">Leaf</tissue>
    </source>
</reference>
<keyword evidence="2 4" id="KW-0863">Zinc-finger</keyword>
<accession>A0ABM0YWN8</accession>
<dbReference type="InterPro" id="IPR007527">
    <property type="entry name" value="Znf_SWIM"/>
</dbReference>
<evidence type="ECO:0000256" key="1">
    <source>
        <dbReference type="ARBA" id="ARBA00022723"/>
    </source>
</evidence>
<reference evidence="7" key="1">
    <citation type="journal article" date="2014" name="Nat. Commun.">
        <title>The emerging biofuel crop Camelina sativa retains a highly undifferentiated hexaploid genome structure.</title>
        <authorList>
            <person name="Kagale S."/>
            <person name="Koh C."/>
            <person name="Nixon J."/>
            <person name="Bollina V."/>
            <person name="Clarke W.E."/>
            <person name="Tuteja R."/>
            <person name="Spillane C."/>
            <person name="Robinson S.J."/>
            <person name="Links M.G."/>
            <person name="Clarke C."/>
            <person name="Higgins E.E."/>
            <person name="Huebert T."/>
            <person name="Sharpe A.G."/>
            <person name="Parkin I.A."/>
        </authorList>
    </citation>
    <scope>NUCLEOTIDE SEQUENCE [LARGE SCALE GENOMIC DNA]</scope>
    <source>
        <strain evidence="7">cv. DH55</strain>
    </source>
</reference>
<keyword evidence="7" id="KW-1185">Reference proteome</keyword>
<evidence type="ECO:0000256" key="2">
    <source>
        <dbReference type="ARBA" id="ARBA00022771"/>
    </source>
</evidence>
<keyword evidence="3" id="KW-0862">Zinc</keyword>
<organism evidence="7 8">
    <name type="scientific">Camelina sativa</name>
    <name type="common">False flax</name>
    <name type="synonym">Myagrum sativum</name>
    <dbReference type="NCBI Taxonomy" id="90675"/>
    <lineage>
        <taxon>Eukaryota</taxon>
        <taxon>Viridiplantae</taxon>
        <taxon>Streptophyta</taxon>
        <taxon>Embryophyta</taxon>
        <taxon>Tracheophyta</taxon>
        <taxon>Spermatophyta</taxon>
        <taxon>Magnoliopsida</taxon>
        <taxon>eudicotyledons</taxon>
        <taxon>Gunneridae</taxon>
        <taxon>Pentapetalae</taxon>
        <taxon>rosids</taxon>
        <taxon>malvids</taxon>
        <taxon>Brassicales</taxon>
        <taxon>Brassicaceae</taxon>
        <taxon>Camelineae</taxon>
        <taxon>Camelina</taxon>
    </lineage>
</organism>
<dbReference type="SMART" id="SM00575">
    <property type="entry name" value="ZnF_PMZ"/>
    <property type="match status" value="1"/>
</dbReference>
<feature type="region of interest" description="Disordered" evidence="5">
    <location>
        <begin position="88"/>
        <end position="133"/>
    </location>
</feature>
<feature type="domain" description="SWIM-type" evidence="6">
    <location>
        <begin position="16"/>
        <end position="48"/>
    </location>
</feature>
<evidence type="ECO:0000256" key="4">
    <source>
        <dbReference type="PROSITE-ProRule" id="PRU00325"/>
    </source>
</evidence>
<dbReference type="Pfam" id="PF04434">
    <property type="entry name" value="SWIM"/>
    <property type="match status" value="1"/>
</dbReference>
<dbReference type="InterPro" id="IPR006564">
    <property type="entry name" value="Znf_PMZ"/>
</dbReference>
<name>A0ABM0YWN8_CAMSA</name>
<proteinExistence type="predicted"/>
<dbReference type="PANTHER" id="PTHR31973">
    <property type="entry name" value="POLYPROTEIN, PUTATIVE-RELATED"/>
    <property type="match status" value="1"/>
</dbReference>
<evidence type="ECO:0000256" key="5">
    <source>
        <dbReference type="SAM" id="MobiDB-lite"/>
    </source>
</evidence>
<dbReference type="Proteomes" id="UP000694864">
    <property type="component" value="Chromosome 4"/>
</dbReference>
<evidence type="ECO:0000313" key="8">
    <source>
        <dbReference type="RefSeq" id="XP_010506977.1"/>
    </source>
</evidence>